<dbReference type="Proteomes" id="UP000777002">
    <property type="component" value="Unassembled WGS sequence"/>
</dbReference>
<organism evidence="10 11">
    <name type="scientific">Parasutterella secunda</name>
    <dbReference type="NCBI Taxonomy" id="626947"/>
    <lineage>
        <taxon>Bacteria</taxon>
        <taxon>Pseudomonadati</taxon>
        <taxon>Pseudomonadota</taxon>
        <taxon>Betaproteobacteria</taxon>
        <taxon>Burkholderiales</taxon>
        <taxon>Sutterellaceae</taxon>
        <taxon>Parasutterella</taxon>
    </lineage>
</organism>
<sequence>MSPNDTNSQAPVNQNSPFEGNISARDFGKLEAKVESLNDQVGKLKDKVDKLNDQKNWLLGAGAALGVVLAILWDLIKSGGSQ</sequence>
<evidence type="ECO:0000256" key="9">
    <source>
        <dbReference type="SAM" id="Phobius"/>
    </source>
</evidence>
<evidence type="ECO:0000256" key="5">
    <source>
        <dbReference type="ARBA" id="ARBA00022842"/>
    </source>
</evidence>
<dbReference type="EMBL" id="JACJKX010000003">
    <property type="protein sequence ID" value="MBM6928146.1"/>
    <property type="molecule type" value="Genomic_DNA"/>
</dbReference>
<evidence type="ECO:0000256" key="1">
    <source>
        <dbReference type="ARBA" id="ARBA00022722"/>
    </source>
</evidence>
<dbReference type="RefSeq" id="WP_205049747.1">
    <property type="nucleotide sequence ID" value="NZ_JACJKX010000003.1"/>
</dbReference>
<evidence type="ECO:0000256" key="3">
    <source>
        <dbReference type="ARBA" id="ARBA00022759"/>
    </source>
</evidence>
<dbReference type="CDD" id="cd09725">
    <property type="entry name" value="Cas2_I_II_III"/>
    <property type="match status" value="1"/>
</dbReference>
<evidence type="ECO:0000256" key="4">
    <source>
        <dbReference type="ARBA" id="ARBA00022801"/>
    </source>
</evidence>
<dbReference type="InterPro" id="IPR021127">
    <property type="entry name" value="CRISPR_associated_Cas2"/>
</dbReference>
<feature type="region of interest" description="Disordered" evidence="8">
    <location>
        <begin position="1"/>
        <end position="22"/>
    </location>
</feature>
<keyword evidence="9" id="KW-1133">Transmembrane helix</keyword>
<feature type="compositionally biased region" description="Polar residues" evidence="8">
    <location>
        <begin position="1"/>
        <end position="18"/>
    </location>
</feature>
<keyword evidence="2" id="KW-0479">Metal-binding</keyword>
<feature type="transmembrane region" description="Helical" evidence="9">
    <location>
        <begin position="57"/>
        <end position="76"/>
    </location>
</feature>
<keyword evidence="1" id="KW-0540">Nuclease</keyword>
<keyword evidence="6" id="KW-0051">Antiviral defense</keyword>
<keyword evidence="5" id="KW-0460">Magnesium</keyword>
<reference evidence="10 11" key="1">
    <citation type="journal article" date="2021" name="Sci. Rep.">
        <title>The distribution of antibiotic resistance genes in chicken gut microbiota commensals.</title>
        <authorList>
            <person name="Juricova H."/>
            <person name="Matiasovicova J."/>
            <person name="Kubasova T."/>
            <person name="Cejkova D."/>
            <person name="Rychlik I."/>
        </authorList>
    </citation>
    <scope>NUCLEOTIDE SEQUENCE [LARGE SCALE GENOMIC DNA]</scope>
    <source>
        <strain evidence="10 11">An562</strain>
    </source>
</reference>
<keyword evidence="9" id="KW-0812">Transmembrane</keyword>
<keyword evidence="11" id="KW-1185">Reference proteome</keyword>
<proteinExistence type="predicted"/>
<keyword evidence="4" id="KW-0378">Hydrolase</keyword>
<name>A0ABS2GRR6_9BURK</name>
<comment type="caution">
    <text evidence="10">The sequence shown here is derived from an EMBL/GenBank/DDBJ whole genome shotgun (WGS) entry which is preliminary data.</text>
</comment>
<feature type="coiled-coil region" evidence="7">
    <location>
        <begin position="27"/>
        <end position="54"/>
    </location>
</feature>
<evidence type="ECO:0000256" key="2">
    <source>
        <dbReference type="ARBA" id="ARBA00022723"/>
    </source>
</evidence>
<keyword evidence="7" id="KW-0175">Coiled coil</keyword>
<accession>A0ABS2GRR6</accession>
<evidence type="ECO:0000256" key="6">
    <source>
        <dbReference type="ARBA" id="ARBA00023118"/>
    </source>
</evidence>
<protein>
    <submittedName>
        <fullName evidence="10">Uncharacterized protein</fullName>
    </submittedName>
</protein>
<keyword evidence="9" id="KW-0472">Membrane</keyword>
<evidence type="ECO:0000313" key="10">
    <source>
        <dbReference type="EMBL" id="MBM6928146.1"/>
    </source>
</evidence>
<evidence type="ECO:0000256" key="8">
    <source>
        <dbReference type="SAM" id="MobiDB-lite"/>
    </source>
</evidence>
<evidence type="ECO:0000313" key="11">
    <source>
        <dbReference type="Proteomes" id="UP000777002"/>
    </source>
</evidence>
<keyword evidence="3" id="KW-0255">Endonuclease</keyword>
<gene>
    <name evidence="10" type="ORF">H5985_02535</name>
</gene>
<evidence type="ECO:0000256" key="7">
    <source>
        <dbReference type="SAM" id="Coils"/>
    </source>
</evidence>